<dbReference type="Proteomes" id="UP001497480">
    <property type="component" value="Unassembled WGS sequence"/>
</dbReference>
<reference evidence="2 3" key="1">
    <citation type="submission" date="2024-03" db="EMBL/GenBank/DDBJ databases">
        <authorList>
            <person name="Martinez-Hernandez J."/>
        </authorList>
    </citation>
    <scope>NUCLEOTIDE SEQUENCE [LARGE SCALE GENOMIC DNA]</scope>
</reference>
<accession>A0AAV1XT11</accession>
<sequence>MAPFLFLLVAEGFAALVRQAKNGGLYEGYKIGKRGVEVSDLQFVDDTILVCNPTIQNL</sequence>
<name>A0AAV1XT11_LUPLU</name>
<gene>
    <name evidence="2" type="ORF">LLUT_LOCUS25518</name>
</gene>
<dbReference type="EMBL" id="CAXHTB010000018">
    <property type="protein sequence ID" value="CAL0324458.1"/>
    <property type="molecule type" value="Genomic_DNA"/>
</dbReference>
<feature type="signal peptide" evidence="1">
    <location>
        <begin position="1"/>
        <end position="19"/>
    </location>
</feature>
<comment type="caution">
    <text evidence="2">The sequence shown here is derived from an EMBL/GenBank/DDBJ whole genome shotgun (WGS) entry which is preliminary data.</text>
</comment>
<feature type="chain" id="PRO_5043617843" evidence="1">
    <location>
        <begin position="20"/>
        <end position="58"/>
    </location>
</feature>
<evidence type="ECO:0000256" key="1">
    <source>
        <dbReference type="SAM" id="SignalP"/>
    </source>
</evidence>
<dbReference type="AlphaFoldDB" id="A0AAV1XT11"/>
<keyword evidence="1" id="KW-0732">Signal</keyword>
<organism evidence="2 3">
    <name type="scientific">Lupinus luteus</name>
    <name type="common">European yellow lupine</name>
    <dbReference type="NCBI Taxonomy" id="3873"/>
    <lineage>
        <taxon>Eukaryota</taxon>
        <taxon>Viridiplantae</taxon>
        <taxon>Streptophyta</taxon>
        <taxon>Embryophyta</taxon>
        <taxon>Tracheophyta</taxon>
        <taxon>Spermatophyta</taxon>
        <taxon>Magnoliopsida</taxon>
        <taxon>eudicotyledons</taxon>
        <taxon>Gunneridae</taxon>
        <taxon>Pentapetalae</taxon>
        <taxon>rosids</taxon>
        <taxon>fabids</taxon>
        <taxon>Fabales</taxon>
        <taxon>Fabaceae</taxon>
        <taxon>Papilionoideae</taxon>
        <taxon>50 kb inversion clade</taxon>
        <taxon>genistoids sensu lato</taxon>
        <taxon>core genistoids</taxon>
        <taxon>Genisteae</taxon>
        <taxon>Lupinus</taxon>
    </lineage>
</organism>
<evidence type="ECO:0000313" key="3">
    <source>
        <dbReference type="Proteomes" id="UP001497480"/>
    </source>
</evidence>
<protein>
    <submittedName>
        <fullName evidence="2">Uncharacterized protein</fullName>
    </submittedName>
</protein>
<evidence type="ECO:0000313" key="2">
    <source>
        <dbReference type="EMBL" id="CAL0324458.1"/>
    </source>
</evidence>
<proteinExistence type="predicted"/>
<keyword evidence="3" id="KW-1185">Reference proteome</keyword>